<organism evidence="1">
    <name type="scientific">uncultured marine thaumarchaeote AD1000_80_D11</name>
    <dbReference type="NCBI Taxonomy" id="1455942"/>
    <lineage>
        <taxon>Archaea</taxon>
        <taxon>Nitrososphaerota</taxon>
        <taxon>environmental samples</taxon>
    </lineage>
</organism>
<proteinExistence type="predicted"/>
<protein>
    <submittedName>
        <fullName evidence="1">Uncharacterized protein</fullName>
    </submittedName>
</protein>
<name>A0A075FYW2_9ARCH</name>
<dbReference type="EMBL" id="KF900481">
    <property type="protein sequence ID" value="AIE96503.1"/>
    <property type="molecule type" value="Genomic_DNA"/>
</dbReference>
<evidence type="ECO:0000313" key="1">
    <source>
        <dbReference type="EMBL" id="AIE96503.1"/>
    </source>
</evidence>
<reference evidence="1" key="1">
    <citation type="journal article" date="2014" name="Genome Biol. Evol.">
        <title>Pangenome evidence for extensive interdomain horizontal transfer affecting lineage core and shell genes in uncultured planktonic thaumarchaeota and euryarchaeota.</title>
        <authorList>
            <person name="Deschamps P."/>
            <person name="Zivanovic Y."/>
            <person name="Moreira D."/>
            <person name="Rodriguez-Valera F."/>
            <person name="Lopez-Garcia P."/>
        </authorList>
    </citation>
    <scope>NUCLEOTIDE SEQUENCE</scope>
</reference>
<accession>A0A075FYW2</accession>
<sequence>MQEIEYSTKNEANSLIIERDIITKTIFRVYQQGSNLTKIQRDKLLTRYQHQLGVVVSKIEELGKVMKHTDTNHFDEGLFTAMEEKLSRIDERLEDMSSKITLPNKRIERRIQKSVLNTALSVQKSKKKSIHSSDMKSSSNNYRPFEITTLTKVPNELPEFFRRKFKSSIPKIQHVESNDHEEVIKIAENVNETKVIQSNVCEYPDCDNPKFSNKHCSMHTDSNTKKDDSNEKQVILSGLELEKSEKVTVTEDISLADNNLEESDGDLSEIKKRIEQSLSNLDQAEVE</sequence>
<dbReference type="AlphaFoldDB" id="A0A075FYW2"/>